<organism evidence="7 8">
    <name type="scientific">Metabacillus idriensis</name>
    <dbReference type="NCBI Taxonomy" id="324768"/>
    <lineage>
        <taxon>Bacteria</taxon>
        <taxon>Bacillati</taxon>
        <taxon>Bacillota</taxon>
        <taxon>Bacilli</taxon>
        <taxon>Bacillales</taxon>
        <taxon>Bacillaceae</taxon>
        <taxon>Metabacillus</taxon>
    </lineage>
</organism>
<reference evidence="7 8" key="1">
    <citation type="submission" date="2019-11" db="EMBL/GenBank/DDBJ databases">
        <title>Bacillus idriensis genome.</title>
        <authorList>
            <person name="Konopka E.N."/>
            <person name="Newman J.D."/>
        </authorList>
    </citation>
    <scope>NUCLEOTIDE SEQUENCE [LARGE SCALE GENOMIC DNA]</scope>
    <source>
        <strain evidence="7 8">DSM 19097</strain>
    </source>
</reference>
<keyword evidence="4 6" id="KW-1133">Transmembrane helix</keyword>
<gene>
    <name evidence="7" type="ORF">GJU41_15170</name>
</gene>
<evidence type="ECO:0000256" key="6">
    <source>
        <dbReference type="SAM" id="Phobius"/>
    </source>
</evidence>
<feature type="transmembrane region" description="Helical" evidence="6">
    <location>
        <begin position="201"/>
        <end position="226"/>
    </location>
</feature>
<dbReference type="PANTHER" id="PTHR30249">
    <property type="entry name" value="PUTATIVE SEROTONIN TRANSPORTER"/>
    <property type="match status" value="1"/>
</dbReference>
<dbReference type="Proteomes" id="UP000441585">
    <property type="component" value="Unassembled WGS sequence"/>
</dbReference>
<keyword evidence="8" id="KW-1185">Reference proteome</keyword>
<feature type="transmembrane region" description="Helical" evidence="6">
    <location>
        <begin position="26"/>
        <end position="45"/>
    </location>
</feature>
<dbReference type="GO" id="GO:0005886">
    <property type="term" value="C:plasma membrane"/>
    <property type="evidence" value="ECO:0007669"/>
    <property type="project" value="UniProtKB-SubCell"/>
</dbReference>
<dbReference type="EMBL" id="WKKF01000004">
    <property type="protein sequence ID" value="MRX55303.1"/>
    <property type="molecule type" value="Genomic_DNA"/>
</dbReference>
<evidence type="ECO:0000256" key="5">
    <source>
        <dbReference type="ARBA" id="ARBA00023136"/>
    </source>
</evidence>
<sequence>MFLAVLYIALTIVVYAAMRQLYKKYPLPFLVPIATCTFIIILLLLGSGTDYAEYMKGGIWIDGLLGPAVVALAYPLYESRRILKKYALTILASVFAGSIIGIGSGTLLAGLFHVDEELILSLAPKSVTNPIAMDIADMMGGIPALAAIYVVIAGVSGAMFGPSLLQLCGIHHSVAKGIGLGAASHGTGTARALELGELEGAISSISMTLCAIFTAIICPLLAPFILNML</sequence>
<evidence type="ECO:0000313" key="7">
    <source>
        <dbReference type="EMBL" id="MRX55303.1"/>
    </source>
</evidence>
<dbReference type="RefSeq" id="WP_154319063.1">
    <property type="nucleotide sequence ID" value="NZ_CAJGAA010000003.1"/>
</dbReference>
<dbReference type="Pfam" id="PF04172">
    <property type="entry name" value="LrgB"/>
    <property type="match status" value="1"/>
</dbReference>
<evidence type="ECO:0000256" key="1">
    <source>
        <dbReference type="ARBA" id="ARBA00004651"/>
    </source>
</evidence>
<feature type="transmembrane region" description="Helical" evidence="6">
    <location>
        <begin position="135"/>
        <end position="155"/>
    </location>
</feature>
<dbReference type="AlphaFoldDB" id="A0A6I2MHJ9"/>
<comment type="subcellular location">
    <subcellularLocation>
        <location evidence="1">Cell membrane</location>
        <topology evidence="1">Multi-pass membrane protein</topology>
    </subcellularLocation>
</comment>
<keyword evidence="2" id="KW-1003">Cell membrane</keyword>
<evidence type="ECO:0000256" key="4">
    <source>
        <dbReference type="ARBA" id="ARBA00022989"/>
    </source>
</evidence>
<keyword evidence="5 6" id="KW-0472">Membrane</keyword>
<name>A0A6I2MHJ9_9BACI</name>
<dbReference type="InterPro" id="IPR007300">
    <property type="entry name" value="CidB/LrgB"/>
</dbReference>
<accession>A0A6I2MHJ9</accession>
<protein>
    <submittedName>
        <fullName evidence="7">LrgB family protein</fullName>
    </submittedName>
</protein>
<feature type="transmembrane region" description="Helical" evidence="6">
    <location>
        <begin position="57"/>
        <end position="77"/>
    </location>
</feature>
<dbReference type="PANTHER" id="PTHR30249:SF17">
    <property type="entry name" value="HOLIN-LIKE PROTEIN CIDB"/>
    <property type="match status" value="1"/>
</dbReference>
<keyword evidence="3 6" id="KW-0812">Transmembrane</keyword>
<evidence type="ECO:0000256" key="2">
    <source>
        <dbReference type="ARBA" id="ARBA00022475"/>
    </source>
</evidence>
<evidence type="ECO:0000256" key="3">
    <source>
        <dbReference type="ARBA" id="ARBA00022692"/>
    </source>
</evidence>
<feature type="transmembrane region" description="Helical" evidence="6">
    <location>
        <begin position="89"/>
        <end position="114"/>
    </location>
</feature>
<comment type="caution">
    <text evidence="7">The sequence shown here is derived from an EMBL/GenBank/DDBJ whole genome shotgun (WGS) entry which is preliminary data.</text>
</comment>
<evidence type="ECO:0000313" key="8">
    <source>
        <dbReference type="Proteomes" id="UP000441585"/>
    </source>
</evidence>
<proteinExistence type="predicted"/>